<comment type="caution">
    <text evidence="1">The sequence shown here is derived from an EMBL/GenBank/DDBJ whole genome shotgun (WGS) entry which is preliminary data.</text>
</comment>
<accession>A0A9P6DKW2</accession>
<feature type="non-terminal residue" evidence="1">
    <location>
        <position position="1"/>
    </location>
</feature>
<proteinExistence type="predicted"/>
<dbReference type="EMBL" id="MU129682">
    <property type="protein sequence ID" value="KAF9502719.1"/>
    <property type="molecule type" value="Genomic_DNA"/>
</dbReference>
<protein>
    <recommendedName>
        <fullName evidence="3">DDE Tnp4 domain-containing protein</fullName>
    </recommendedName>
</protein>
<dbReference type="AlphaFoldDB" id="A0A9P6DKW2"/>
<keyword evidence="2" id="KW-1185">Reference proteome</keyword>
<sequence length="212" mass="23115">IPLRPPKVLSPEPPAVAATFDALLMMIQDDLVFHSNSNKPQLPVPYQLAIFLFRISHNGNASSVESIAQWAGHSAGAVVSCTANGEEIANAKAWVGEASCFAQQHGYCMVDGTLVPLADKPGFHGEAYFDHKSNYSLNVQIVNLPNYQIIDYVVGPVAVHTTLQLSERHPSQRTPCIGLPVVNSCGGFRLCPPAMQPENKTFNYYLLRLSQI</sequence>
<name>A0A9P6DKW2_9AGAM</name>
<reference evidence="1" key="1">
    <citation type="journal article" date="2020" name="Nat. Commun.">
        <title>Large-scale genome sequencing of mycorrhizal fungi provides insights into the early evolution of symbiotic traits.</title>
        <authorList>
            <person name="Miyauchi S."/>
            <person name="Kiss E."/>
            <person name="Kuo A."/>
            <person name="Drula E."/>
            <person name="Kohler A."/>
            <person name="Sanchez-Garcia M."/>
            <person name="Morin E."/>
            <person name="Andreopoulos B."/>
            <person name="Barry K.W."/>
            <person name="Bonito G."/>
            <person name="Buee M."/>
            <person name="Carver A."/>
            <person name="Chen C."/>
            <person name="Cichocki N."/>
            <person name="Clum A."/>
            <person name="Culley D."/>
            <person name="Crous P.W."/>
            <person name="Fauchery L."/>
            <person name="Girlanda M."/>
            <person name="Hayes R.D."/>
            <person name="Keri Z."/>
            <person name="LaButti K."/>
            <person name="Lipzen A."/>
            <person name="Lombard V."/>
            <person name="Magnuson J."/>
            <person name="Maillard F."/>
            <person name="Murat C."/>
            <person name="Nolan M."/>
            <person name="Ohm R.A."/>
            <person name="Pangilinan J."/>
            <person name="Pereira M.F."/>
            <person name="Perotto S."/>
            <person name="Peter M."/>
            <person name="Pfister S."/>
            <person name="Riley R."/>
            <person name="Sitrit Y."/>
            <person name="Stielow J.B."/>
            <person name="Szollosi G."/>
            <person name="Zifcakova L."/>
            <person name="Stursova M."/>
            <person name="Spatafora J.W."/>
            <person name="Tedersoo L."/>
            <person name="Vaario L.M."/>
            <person name="Yamada A."/>
            <person name="Yan M."/>
            <person name="Wang P."/>
            <person name="Xu J."/>
            <person name="Bruns T."/>
            <person name="Baldrian P."/>
            <person name="Vilgalys R."/>
            <person name="Dunand C."/>
            <person name="Henrissat B."/>
            <person name="Grigoriev I.V."/>
            <person name="Hibbett D."/>
            <person name="Nagy L.G."/>
            <person name="Martin F.M."/>
        </authorList>
    </citation>
    <scope>NUCLEOTIDE SEQUENCE</scope>
    <source>
        <strain evidence="1">UP504</strain>
    </source>
</reference>
<organism evidence="1 2">
    <name type="scientific">Hydnum rufescens UP504</name>
    <dbReference type="NCBI Taxonomy" id="1448309"/>
    <lineage>
        <taxon>Eukaryota</taxon>
        <taxon>Fungi</taxon>
        <taxon>Dikarya</taxon>
        <taxon>Basidiomycota</taxon>
        <taxon>Agaricomycotina</taxon>
        <taxon>Agaricomycetes</taxon>
        <taxon>Cantharellales</taxon>
        <taxon>Hydnaceae</taxon>
        <taxon>Hydnum</taxon>
    </lineage>
</organism>
<evidence type="ECO:0000313" key="2">
    <source>
        <dbReference type="Proteomes" id="UP000886523"/>
    </source>
</evidence>
<dbReference type="Proteomes" id="UP000886523">
    <property type="component" value="Unassembled WGS sequence"/>
</dbReference>
<evidence type="ECO:0000313" key="1">
    <source>
        <dbReference type="EMBL" id="KAF9502719.1"/>
    </source>
</evidence>
<dbReference type="OrthoDB" id="3246760at2759"/>
<evidence type="ECO:0008006" key="3">
    <source>
        <dbReference type="Google" id="ProtNLM"/>
    </source>
</evidence>
<gene>
    <name evidence="1" type="ORF">BS47DRAFT_1370068</name>
</gene>